<evidence type="ECO:0000313" key="1">
    <source>
        <dbReference type="EMBL" id="PAX52682.1"/>
    </source>
</evidence>
<dbReference type="RefSeq" id="WP_095723006.1">
    <property type="nucleotide sequence ID" value="NZ_NTFS01000211.1"/>
</dbReference>
<protein>
    <submittedName>
        <fullName evidence="1">Uncharacterized protein</fullName>
    </submittedName>
</protein>
<keyword evidence="2" id="KW-1185">Reference proteome</keyword>
<dbReference type="OrthoDB" id="532149at2"/>
<organism evidence="1 2">
    <name type="scientific">Brunnivagina elsteri CCALA 953</name>
    <dbReference type="NCBI Taxonomy" id="987040"/>
    <lineage>
        <taxon>Bacteria</taxon>
        <taxon>Bacillati</taxon>
        <taxon>Cyanobacteriota</taxon>
        <taxon>Cyanophyceae</taxon>
        <taxon>Nostocales</taxon>
        <taxon>Calotrichaceae</taxon>
        <taxon>Brunnivagina</taxon>
    </lineage>
</organism>
<evidence type="ECO:0000313" key="2">
    <source>
        <dbReference type="Proteomes" id="UP000218238"/>
    </source>
</evidence>
<sequence length="118" mass="13188">MIEASKLQLIIDFNDFDLDDDGKDELRQELEELAGIDTEPPIGRKGKAIGSILTGILMAEVNPANLTKLFTFLSDRLGNKPIKLKLKTPDGRELEIEASSKEEIEYAIAQAEKFIKQQ</sequence>
<name>A0A2A2TG27_9CYAN</name>
<gene>
    <name evidence="1" type="ORF">CK510_17965</name>
</gene>
<dbReference type="AlphaFoldDB" id="A0A2A2TG27"/>
<dbReference type="Proteomes" id="UP000218238">
    <property type="component" value="Unassembled WGS sequence"/>
</dbReference>
<proteinExistence type="predicted"/>
<dbReference type="EMBL" id="NTFS01000211">
    <property type="protein sequence ID" value="PAX52682.1"/>
    <property type="molecule type" value="Genomic_DNA"/>
</dbReference>
<accession>A0A2A2TG27</accession>
<comment type="caution">
    <text evidence="1">The sequence shown here is derived from an EMBL/GenBank/DDBJ whole genome shotgun (WGS) entry which is preliminary data.</text>
</comment>
<reference evidence="1 2" key="1">
    <citation type="submission" date="2017-08" db="EMBL/GenBank/DDBJ databases">
        <title>Draft genome sequence of filamentous cyanobacterium Calothrix elsteri CCALA 953.</title>
        <authorList>
            <person name="Gagunashvili A.N."/>
            <person name="Elster J."/>
            <person name="Andresson O.S."/>
        </authorList>
    </citation>
    <scope>NUCLEOTIDE SEQUENCE [LARGE SCALE GENOMIC DNA]</scope>
    <source>
        <strain evidence="1 2">CCALA 953</strain>
    </source>
</reference>